<dbReference type="Gene3D" id="3.20.20.70">
    <property type="entry name" value="Aldolase class I"/>
    <property type="match status" value="1"/>
</dbReference>
<evidence type="ECO:0000313" key="5">
    <source>
        <dbReference type="EMBL" id="ACO47427.1"/>
    </source>
</evidence>
<evidence type="ECO:0000313" key="6">
    <source>
        <dbReference type="Proteomes" id="UP000002208"/>
    </source>
</evidence>
<dbReference type="AlphaFoldDB" id="C1D1Y8"/>
<evidence type="ECO:0000256" key="1">
    <source>
        <dbReference type="ARBA" id="ARBA00023239"/>
    </source>
</evidence>
<feature type="active site" description="Proton donor/acceptor" evidence="3">
    <location>
        <position position="137"/>
    </location>
</feature>
<dbReference type="InterPro" id="IPR013785">
    <property type="entry name" value="Aldolase_TIM"/>
</dbReference>
<dbReference type="HOGENOM" id="CLU_049343_5_0_0"/>
<geneLocation type="plasmid" evidence="6">
    <name>pDeide1</name>
</geneLocation>
<comment type="similarity">
    <text evidence="2">Belongs to the DapA family.</text>
</comment>
<protein>
    <submittedName>
        <fullName evidence="5">Putative dihydrodipicolinate synthase (DHDPS)</fullName>
    </submittedName>
</protein>
<dbReference type="PIRSF" id="PIRSF001365">
    <property type="entry name" value="DHDPS"/>
    <property type="match status" value="1"/>
</dbReference>
<dbReference type="EMBL" id="CP001115">
    <property type="protein sequence ID" value="ACO47427.1"/>
    <property type="molecule type" value="Genomic_DNA"/>
</dbReference>
<dbReference type="CDD" id="cd00408">
    <property type="entry name" value="DHDPS-like"/>
    <property type="match status" value="1"/>
</dbReference>
<dbReference type="OrthoDB" id="9771791at2"/>
<keyword evidence="1 2" id="KW-0456">Lyase</keyword>
<proteinExistence type="inferred from homology"/>
<dbReference type="GO" id="GO:0008840">
    <property type="term" value="F:4-hydroxy-tetrahydrodipicolinate synthase activity"/>
    <property type="evidence" value="ECO:0007669"/>
    <property type="project" value="TreeGrafter"/>
</dbReference>
<dbReference type="InterPro" id="IPR002220">
    <property type="entry name" value="DapA-like"/>
</dbReference>
<sequence>MTQPKFFEGVFPAITTPFHQDGSVDHAFLRDHARWMMREGSRGIVPLGSLGEGNTLEESEKIAILETLVDALGDAPVIPGIGSLSTQGAVRLARAARDVGCQGLMVLPPYVYTSDWREMKAHMAAVISATELPVILYNNPIAYRTDFLPAHILELAGDHPNVRAVKESSADVRRATALAAALPAHVELMVGVDDLLLEGVLAGATGWIAGLVNAYPAESVRLFDLARAGRLAEATELYRWFLPLLRLDTGIKFVQLIKQVQEETGHGSAQVRAPRLSLAPEEIGEVRQIVQQAAARQPALV</sequence>
<keyword evidence="6" id="KW-1185">Reference proteome</keyword>
<feature type="active site" description="Schiff-base intermediate with substrate" evidence="3">
    <location>
        <position position="166"/>
    </location>
</feature>
<accession>C1D1Y8</accession>
<dbReference type="KEGG" id="ddr:Deide_1p00310"/>
<evidence type="ECO:0000256" key="3">
    <source>
        <dbReference type="PIRSR" id="PIRSR001365-1"/>
    </source>
</evidence>
<name>C1D1Y8_DEIDV</name>
<reference evidence="5 6" key="1">
    <citation type="journal article" date="2009" name="PLoS Genet.">
        <title>Alliance of proteomics and genomics to unravel the specificities of Sahara bacterium Deinococcus deserti.</title>
        <authorList>
            <person name="de Groot A."/>
            <person name="Dulermo R."/>
            <person name="Ortet P."/>
            <person name="Blanchard L."/>
            <person name="Guerin P."/>
            <person name="Fernandez B."/>
            <person name="Vacherie B."/>
            <person name="Dossat C."/>
            <person name="Jolivet E."/>
            <person name="Siguier P."/>
            <person name="Chandler M."/>
            <person name="Barakat M."/>
            <person name="Dedieu A."/>
            <person name="Barbe V."/>
            <person name="Heulin T."/>
            <person name="Sommer S."/>
            <person name="Achouak W."/>
            <person name="Armengaud J."/>
        </authorList>
    </citation>
    <scope>NUCLEOTIDE SEQUENCE [LARGE SCALE GENOMIC DNA]</scope>
    <source>
        <strain evidence="6">DSM 17065 / CIP 109153 / LMG 22923 / VCD115</strain>
        <plasmid evidence="6">pDeide1</plasmid>
    </source>
</reference>
<dbReference type="RefSeq" id="WP_012694552.1">
    <property type="nucleotide sequence ID" value="NC_012527.1"/>
</dbReference>
<evidence type="ECO:0000256" key="2">
    <source>
        <dbReference type="PIRNR" id="PIRNR001365"/>
    </source>
</evidence>
<dbReference type="PRINTS" id="PR00146">
    <property type="entry name" value="DHPICSNTHASE"/>
</dbReference>
<dbReference type="Pfam" id="PF00701">
    <property type="entry name" value="DHDPS"/>
    <property type="match status" value="1"/>
</dbReference>
<dbReference type="SMART" id="SM01130">
    <property type="entry name" value="DHDPS"/>
    <property type="match status" value="1"/>
</dbReference>
<dbReference type="PANTHER" id="PTHR12128:SF72">
    <property type="entry name" value="DIHYDRODIPICOLINATE SYNTHASE"/>
    <property type="match status" value="1"/>
</dbReference>
<feature type="binding site" evidence="4">
    <location>
        <position position="208"/>
    </location>
    <ligand>
        <name>pyruvate</name>
        <dbReference type="ChEBI" id="CHEBI:15361"/>
    </ligand>
</feature>
<dbReference type="PANTHER" id="PTHR12128">
    <property type="entry name" value="DIHYDRODIPICOLINATE SYNTHASE"/>
    <property type="match status" value="1"/>
</dbReference>
<keyword evidence="5" id="KW-0614">Plasmid</keyword>
<dbReference type="Proteomes" id="UP000002208">
    <property type="component" value="Plasmid 1"/>
</dbReference>
<gene>
    <name evidence="5" type="primary">dapA</name>
    <name evidence="5" type="ordered locus">Deide_1p00310</name>
</gene>
<dbReference type="SUPFAM" id="SSF51569">
    <property type="entry name" value="Aldolase"/>
    <property type="match status" value="1"/>
</dbReference>
<evidence type="ECO:0000256" key="4">
    <source>
        <dbReference type="PIRSR" id="PIRSR001365-2"/>
    </source>
</evidence>
<organism evidence="5 6">
    <name type="scientific">Deinococcus deserti (strain DSM 17065 / CIP 109153 / LMG 22923 / VCD115)</name>
    <dbReference type="NCBI Taxonomy" id="546414"/>
    <lineage>
        <taxon>Bacteria</taxon>
        <taxon>Thermotogati</taxon>
        <taxon>Deinococcota</taxon>
        <taxon>Deinococci</taxon>
        <taxon>Deinococcales</taxon>
        <taxon>Deinococcaceae</taxon>
        <taxon>Deinococcus</taxon>
    </lineage>
</organism>